<accession>A0A0A9BPN4</accession>
<reference evidence="1" key="1">
    <citation type="submission" date="2014-09" db="EMBL/GenBank/DDBJ databases">
        <authorList>
            <person name="Magalhaes I.L.F."/>
            <person name="Oliveira U."/>
            <person name="Santos F.R."/>
            <person name="Vidigal T.H.D.A."/>
            <person name="Brescovit A.D."/>
            <person name="Santos A.J."/>
        </authorList>
    </citation>
    <scope>NUCLEOTIDE SEQUENCE</scope>
    <source>
        <tissue evidence="1">Shoot tissue taken approximately 20 cm above the soil surface</tissue>
    </source>
</reference>
<evidence type="ECO:0000313" key="1">
    <source>
        <dbReference type="EMBL" id="JAD65346.1"/>
    </source>
</evidence>
<reference evidence="1" key="2">
    <citation type="journal article" date="2015" name="Data Brief">
        <title>Shoot transcriptome of the giant reed, Arundo donax.</title>
        <authorList>
            <person name="Barrero R.A."/>
            <person name="Guerrero F.D."/>
            <person name="Moolhuijzen P."/>
            <person name="Goolsby J.A."/>
            <person name="Tidwell J."/>
            <person name="Bellgard S.E."/>
            <person name="Bellgard M.I."/>
        </authorList>
    </citation>
    <scope>NUCLEOTIDE SEQUENCE</scope>
    <source>
        <tissue evidence="1">Shoot tissue taken approximately 20 cm above the soil surface</tissue>
    </source>
</reference>
<sequence>MLTVSFFEFDRLISLYILLFILTLN</sequence>
<protein>
    <submittedName>
        <fullName evidence="1">Uncharacterized protein</fullName>
    </submittedName>
</protein>
<dbReference type="AlphaFoldDB" id="A0A0A9BPN4"/>
<organism evidence="1">
    <name type="scientific">Arundo donax</name>
    <name type="common">Giant reed</name>
    <name type="synonym">Donax arundinaceus</name>
    <dbReference type="NCBI Taxonomy" id="35708"/>
    <lineage>
        <taxon>Eukaryota</taxon>
        <taxon>Viridiplantae</taxon>
        <taxon>Streptophyta</taxon>
        <taxon>Embryophyta</taxon>
        <taxon>Tracheophyta</taxon>
        <taxon>Spermatophyta</taxon>
        <taxon>Magnoliopsida</taxon>
        <taxon>Liliopsida</taxon>
        <taxon>Poales</taxon>
        <taxon>Poaceae</taxon>
        <taxon>PACMAD clade</taxon>
        <taxon>Arundinoideae</taxon>
        <taxon>Arundineae</taxon>
        <taxon>Arundo</taxon>
    </lineage>
</organism>
<name>A0A0A9BPN4_ARUDO</name>
<dbReference type="EMBL" id="GBRH01232549">
    <property type="protein sequence ID" value="JAD65346.1"/>
    <property type="molecule type" value="Transcribed_RNA"/>
</dbReference>
<proteinExistence type="predicted"/>